<dbReference type="HOGENOM" id="CLU_2704545_0_0_1"/>
<gene>
    <name evidence="1" type="ORF">BofuT4_uP023440.1</name>
</gene>
<name>G2YH42_BOTF4</name>
<protein>
    <submittedName>
        <fullName evidence="1">Uncharacterized protein</fullName>
    </submittedName>
</protein>
<dbReference type="EMBL" id="FQ790332">
    <property type="protein sequence ID" value="CCD51076.1"/>
    <property type="molecule type" value="Genomic_DNA"/>
</dbReference>
<dbReference type="AlphaFoldDB" id="G2YH42"/>
<dbReference type="Proteomes" id="UP000008177">
    <property type="component" value="Unplaced contigs"/>
</dbReference>
<evidence type="ECO:0000313" key="1">
    <source>
        <dbReference type="EMBL" id="CCD51076.1"/>
    </source>
</evidence>
<proteinExistence type="predicted"/>
<evidence type="ECO:0000313" key="2">
    <source>
        <dbReference type="Proteomes" id="UP000008177"/>
    </source>
</evidence>
<reference evidence="2" key="1">
    <citation type="journal article" date="2011" name="PLoS Genet.">
        <title>Genomic analysis of the necrotrophic fungal pathogens Sclerotinia sclerotiorum and Botrytis cinerea.</title>
        <authorList>
            <person name="Amselem J."/>
            <person name="Cuomo C.A."/>
            <person name="van Kan J.A."/>
            <person name="Viaud M."/>
            <person name="Benito E.P."/>
            <person name="Couloux A."/>
            <person name="Coutinho P.M."/>
            <person name="de Vries R.P."/>
            <person name="Dyer P.S."/>
            <person name="Fillinger S."/>
            <person name="Fournier E."/>
            <person name="Gout L."/>
            <person name="Hahn M."/>
            <person name="Kohn L."/>
            <person name="Lapalu N."/>
            <person name="Plummer K.M."/>
            <person name="Pradier J.M."/>
            <person name="Quevillon E."/>
            <person name="Sharon A."/>
            <person name="Simon A."/>
            <person name="ten Have A."/>
            <person name="Tudzynski B."/>
            <person name="Tudzynski P."/>
            <person name="Wincker P."/>
            <person name="Andrew M."/>
            <person name="Anthouard V."/>
            <person name="Beever R.E."/>
            <person name="Beffa R."/>
            <person name="Benoit I."/>
            <person name="Bouzid O."/>
            <person name="Brault B."/>
            <person name="Chen Z."/>
            <person name="Choquer M."/>
            <person name="Collemare J."/>
            <person name="Cotton P."/>
            <person name="Danchin E.G."/>
            <person name="Da Silva C."/>
            <person name="Gautier A."/>
            <person name="Giraud C."/>
            <person name="Giraud T."/>
            <person name="Gonzalez C."/>
            <person name="Grossetete S."/>
            <person name="Guldener U."/>
            <person name="Henrissat B."/>
            <person name="Howlett B.J."/>
            <person name="Kodira C."/>
            <person name="Kretschmer M."/>
            <person name="Lappartient A."/>
            <person name="Leroch M."/>
            <person name="Levis C."/>
            <person name="Mauceli E."/>
            <person name="Neuveglise C."/>
            <person name="Oeser B."/>
            <person name="Pearson M."/>
            <person name="Poulain J."/>
            <person name="Poussereau N."/>
            <person name="Quesneville H."/>
            <person name="Rascle C."/>
            <person name="Schumacher J."/>
            <person name="Segurens B."/>
            <person name="Sexton A."/>
            <person name="Silva E."/>
            <person name="Sirven C."/>
            <person name="Soanes D.M."/>
            <person name="Talbot N.J."/>
            <person name="Templeton M."/>
            <person name="Yandava C."/>
            <person name="Yarden O."/>
            <person name="Zeng Q."/>
            <person name="Rollins J.A."/>
            <person name="Lebrun M.H."/>
            <person name="Dickman M."/>
        </authorList>
    </citation>
    <scope>NUCLEOTIDE SEQUENCE [LARGE SCALE GENOMIC DNA]</scope>
    <source>
        <strain evidence="2">T4</strain>
    </source>
</reference>
<organism evidence="1 2">
    <name type="scientific">Botryotinia fuckeliana (strain T4)</name>
    <name type="common">Noble rot fungus</name>
    <name type="synonym">Botrytis cinerea</name>
    <dbReference type="NCBI Taxonomy" id="999810"/>
    <lineage>
        <taxon>Eukaryota</taxon>
        <taxon>Fungi</taxon>
        <taxon>Dikarya</taxon>
        <taxon>Ascomycota</taxon>
        <taxon>Pezizomycotina</taxon>
        <taxon>Leotiomycetes</taxon>
        <taxon>Helotiales</taxon>
        <taxon>Sclerotiniaceae</taxon>
        <taxon>Botrytis</taxon>
    </lineage>
</organism>
<dbReference type="InParanoid" id="G2YH42"/>
<accession>G2YH42</accession>
<sequence>MIENDFMGSKRDSSRVELYSIRHKNPLKKSHCSTESQRPNAKANVSDICDDKHERTNKLWKQFRRLHCVEYVE</sequence>